<keyword evidence="2" id="KW-1185">Reference proteome</keyword>
<evidence type="ECO:0000313" key="1">
    <source>
        <dbReference type="EMBL" id="SFV31451.1"/>
    </source>
</evidence>
<gene>
    <name evidence="1" type="ORF">SAMN05216456_1345</name>
</gene>
<dbReference type="STRING" id="429728.SAMN05216456_1345"/>
<evidence type="ECO:0000313" key="2">
    <source>
        <dbReference type="Proteomes" id="UP000199074"/>
    </source>
</evidence>
<organism evidence="1 2">
    <name type="scientific">Devosia crocina</name>
    <dbReference type="NCBI Taxonomy" id="429728"/>
    <lineage>
        <taxon>Bacteria</taxon>
        <taxon>Pseudomonadati</taxon>
        <taxon>Pseudomonadota</taxon>
        <taxon>Alphaproteobacteria</taxon>
        <taxon>Hyphomicrobiales</taxon>
        <taxon>Devosiaceae</taxon>
        <taxon>Devosia</taxon>
    </lineage>
</organism>
<protein>
    <submittedName>
        <fullName evidence="1">Uncharacterized protein</fullName>
    </submittedName>
</protein>
<name>A0A1I7N9Y8_9HYPH</name>
<sequence>MTQLPFKRQTVDMETGKVTATDTVSFNILPPPADTCQECGVKHDPAQPHNAQSLHYQYSFYAKNDGRWPTWIDAMAHCSEEVREHWTAELTRLGVDVAGGKIAP</sequence>
<dbReference type="EMBL" id="FPCK01000001">
    <property type="protein sequence ID" value="SFV31451.1"/>
    <property type="molecule type" value="Genomic_DNA"/>
</dbReference>
<accession>A0A1I7N9Y8</accession>
<reference evidence="1 2" key="1">
    <citation type="submission" date="2016-10" db="EMBL/GenBank/DDBJ databases">
        <authorList>
            <person name="de Groot N.N."/>
        </authorList>
    </citation>
    <scope>NUCLEOTIDE SEQUENCE [LARGE SCALE GENOMIC DNA]</scope>
    <source>
        <strain evidence="1 2">IPL20</strain>
    </source>
</reference>
<dbReference type="RefSeq" id="WP_210186390.1">
    <property type="nucleotide sequence ID" value="NZ_FPCK01000001.1"/>
</dbReference>
<dbReference type="AlphaFoldDB" id="A0A1I7N9Y8"/>
<proteinExistence type="predicted"/>
<dbReference type="Proteomes" id="UP000199074">
    <property type="component" value="Unassembled WGS sequence"/>
</dbReference>